<keyword evidence="11" id="KW-0493">Microtubule</keyword>
<evidence type="ECO:0000256" key="1">
    <source>
        <dbReference type="ARBA" id="ARBA00004318"/>
    </source>
</evidence>
<keyword evidence="15" id="KW-1185">Reference proteome</keyword>
<keyword evidence="7" id="KW-0472">Membrane</keyword>
<dbReference type="GO" id="GO:0005524">
    <property type="term" value="F:ATP binding"/>
    <property type="evidence" value="ECO:0007669"/>
    <property type="project" value="UniProtKB-UniRule"/>
</dbReference>
<evidence type="ECO:0000256" key="10">
    <source>
        <dbReference type="PROSITE-ProRule" id="PRU00283"/>
    </source>
</evidence>
<comment type="function">
    <text evidence="9">Microtubule-dependent motor protein required for mitochondrion morphology and transport of mitochondria in neuronal cells.</text>
</comment>
<dbReference type="FunFam" id="2.60.200.20:FF:000034">
    <property type="entry name" value="kinesin-like protein KIF28P"/>
    <property type="match status" value="1"/>
</dbReference>
<organism evidence="15 16">
    <name type="scientific">Parastrongyloides trichosuri</name>
    <name type="common">Possum-specific nematode worm</name>
    <dbReference type="NCBI Taxonomy" id="131310"/>
    <lineage>
        <taxon>Eukaryota</taxon>
        <taxon>Metazoa</taxon>
        <taxon>Ecdysozoa</taxon>
        <taxon>Nematoda</taxon>
        <taxon>Chromadorea</taxon>
        <taxon>Rhabditida</taxon>
        <taxon>Tylenchina</taxon>
        <taxon>Panagrolaimomorpha</taxon>
        <taxon>Strongyloidoidea</taxon>
        <taxon>Strongyloididae</taxon>
        <taxon>Parastrongyloides</taxon>
    </lineage>
</organism>
<evidence type="ECO:0000256" key="7">
    <source>
        <dbReference type="ARBA" id="ARBA00023136"/>
    </source>
</evidence>
<evidence type="ECO:0000256" key="4">
    <source>
        <dbReference type="ARBA" id="ARBA00022840"/>
    </source>
</evidence>
<protein>
    <recommendedName>
        <fullName evidence="11">Kinesin-like protein</fullName>
    </recommendedName>
</protein>
<dbReference type="GO" id="GO:0008017">
    <property type="term" value="F:microtubule binding"/>
    <property type="evidence" value="ECO:0007669"/>
    <property type="project" value="InterPro"/>
</dbReference>
<dbReference type="SUPFAM" id="SSF52540">
    <property type="entry name" value="P-loop containing nucleoside triphosphate hydrolases"/>
    <property type="match status" value="1"/>
</dbReference>
<dbReference type="InterPro" id="IPR036961">
    <property type="entry name" value="Kinesin_motor_dom_sf"/>
</dbReference>
<keyword evidence="6" id="KW-0496">Mitochondrion</keyword>
<comment type="subcellular location">
    <subcellularLocation>
        <location evidence="1">Mitochondrion membrane</location>
        <topology evidence="1">Peripheral membrane protein</topology>
    </subcellularLocation>
</comment>
<comment type="similarity">
    <text evidence="10 11">Belongs to the TRAFAC class myosin-kinesin ATPase superfamily. Kinesin family.</text>
</comment>
<evidence type="ECO:0000256" key="13">
    <source>
        <dbReference type="SAM" id="MobiDB-lite"/>
    </source>
</evidence>
<feature type="coiled-coil region" evidence="12">
    <location>
        <begin position="405"/>
        <end position="436"/>
    </location>
</feature>
<dbReference type="InterPro" id="IPR000253">
    <property type="entry name" value="FHA_dom"/>
</dbReference>
<dbReference type="InterPro" id="IPR035892">
    <property type="entry name" value="C2_domain_sf"/>
</dbReference>
<name>A0A0N4Z581_PARTI</name>
<keyword evidence="2" id="KW-0813">Transport</keyword>
<keyword evidence="3 10" id="KW-0547">Nucleotide-binding</keyword>
<dbReference type="STRING" id="131310.A0A0N4Z581"/>
<evidence type="ECO:0000313" key="16">
    <source>
        <dbReference type="WBParaSite" id="PTRK_0000218300.1"/>
    </source>
</evidence>
<dbReference type="PRINTS" id="PR00380">
    <property type="entry name" value="KINESINHEAVY"/>
</dbReference>
<dbReference type="InterPro" id="IPR001752">
    <property type="entry name" value="Kinesin_motor_dom"/>
</dbReference>
<dbReference type="InterPro" id="IPR019821">
    <property type="entry name" value="Kinesin_motor_CS"/>
</dbReference>
<dbReference type="PANTHER" id="PTHR47117">
    <property type="entry name" value="STAR-RELATED LIPID TRANSFER PROTEIN 9"/>
    <property type="match status" value="1"/>
</dbReference>
<proteinExistence type="inferred from homology"/>
<dbReference type="InterPro" id="IPR008984">
    <property type="entry name" value="SMAD_FHA_dom_sf"/>
</dbReference>
<dbReference type="AlphaFoldDB" id="A0A0N4Z581"/>
<dbReference type="Proteomes" id="UP000038045">
    <property type="component" value="Unplaced"/>
</dbReference>
<evidence type="ECO:0000256" key="8">
    <source>
        <dbReference type="ARBA" id="ARBA00023175"/>
    </source>
</evidence>
<dbReference type="SUPFAM" id="SSF49562">
    <property type="entry name" value="C2 domain (Calcium/lipid-binding domain, CaLB)"/>
    <property type="match status" value="1"/>
</dbReference>
<dbReference type="FunFam" id="3.40.850.10:FF:000063">
    <property type="entry name" value="Kinesin-like protein"/>
    <property type="match status" value="1"/>
</dbReference>
<dbReference type="SUPFAM" id="SSF49879">
    <property type="entry name" value="SMAD/FHA domain"/>
    <property type="match status" value="1"/>
</dbReference>
<dbReference type="GO" id="GO:0005874">
    <property type="term" value="C:microtubule"/>
    <property type="evidence" value="ECO:0007669"/>
    <property type="project" value="UniProtKB-KW"/>
</dbReference>
<accession>A0A0N4Z581</accession>
<keyword evidence="5 12" id="KW-0175">Coiled coil</keyword>
<evidence type="ECO:0000256" key="5">
    <source>
        <dbReference type="ARBA" id="ARBA00023054"/>
    </source>
</evidence>
<evidence type="ECO:0000256" key="11">
    <source>
        <dbReference type="RuleBase" id="RU000394"/>
    </source>
</evidence>
<evidence type="ECO:0000256" key="2">
    <source>
        <dbReference type="ARBA" id="ARBA00022448"/>
    </source>
</evidence>
<dbReference type="GO" id="GO:0031966">
    <property type="term" value="C:mitochondrial membrane"/>
    <property type="evidence" value="ECO:0007669"/>
    <property type="project" value="UniProtKB-SubCell"/>
</dbReference>
<feature type="compositionally biased region" description="Basic residues" evidence="13">
    <location>
        <begin position="919"/>
        <end position="940"/>
    </location>
</feature>
<dbReference type="Gene3D" id="2.60.200.20">
    <property type="match status" value="1"/>
</dbReference>
<reference evidence="16" key="1">
    <citation type="submission" date="2017-02" db="UniProtKB">
        <authorList>
            <consortium name="WormBaseParasite"/>
        </authorList>
    </citation>
    <scope>IDENTIFICATION</scope>
</reference>
<evidence type="ECO:0000256" key="12">
    <source>
        <dbReference type="SAM" id="Coils"/>
    </source>
</evidence>
<evidence type="ECO:0000259" key="14">
    <source>
        <dbReference type="PROSITE" id="PS50067"/>
    </source>
</evidence>
<dbReference type="Gene3D" id="3.40.850.10">
    <property type="entry name" value="Kinesin motor domain"/>
    <property type="match status" value="1"/>
</dbReference>
<evidence type="ECO:0000256" key="3">
    <source>
        <dbReference type="ARBA" id="ARBA00022741"/>
    </source>
</evidence>
<evidence type="ECO:0000256" key="6">
    <source>
        <dbReference type="ARBA" id="ARBA00023128"/>
    </source>
</evidence>
<feature type="binding site" evidence="10">
    <location>
        <begin position="111"/>
        <end position="118"/>
    </location>
    <ligand>
        <name>ATP</name>
        <dbReference type="ChEBI" id="CHEBI:30616"/>
    </ligand>
</feature>
<keyword evidence="4 10" id="KW-0067">ATP-binding</keyword>
<dbReference type="Pfam" id="PF00498">
    <property type="entry name" value="FHA"/>
    <property type="match status" value="1"/>
</dbReference>
<dbReference type="WBParaSite" id="PTRK_0000218300.1">
    <property type="protein sequence ID" value="PTRK_0000218300.1"/>
    <property type="gene ID" value="PTRK_0000218300"/>
</dbReference>
<dbReference type="PROSITE" id="PS50067">
    <property type="entry name" value="KINESIN_MOTOR_2"/>
    <property type="match status" value="1"/>
</dbReference>
<dbReference type="GO" id="GO:0003777">
    <property type="term" value="F:microtubule motor activity"/>
    <property type="evidence" value="ECO:0007669"/>
    <property type="project" value="InterPro"/>
</dbReference>
<dbReference type="Pfam" id="PF00225">
    <property type="entry name" value="Kinesin"/>
    <property type="match status" value="1"/>
</dbReference>
<evidence type="ECO:0000313" key="15">
    <source>
        <dbReference type="Proteomes" id="UP000038045"/>
    </source>
</evidence>
<feature type="region of interest" description="Disordered" evidence="13">
    <location>
        <begin position="893"/>
        <end position="940"/>
    </location>
</feature>
<sequence length="940" mass="107895">MNKQITEENVIVAVRVRPFNEREVKRNAECVVEMVDEKETIVRNSNNKKEVKKFSFDYSYWSFDDFYTDKNGLNIGKSKKYAEQDRIFNDLGKIILNNAWNGFNVSLFAYGQTGSGKSYSIVGFPPNKGLVPMVCEELFNMILKKKTKGHEYQVCMSIFEIYCEKIRDLLIEGVSGKEKKNLKIREHPKTGFYVENLSTVEVKSFNDIEKQIDIGTKNRTIAATNMNMTSSRAHTIIKIYFKQKIPKKSGSGTTTKTSEINLVDLAGSEKQKDAEVEGERLKEGIVINKSLTTLGRVIKSIVDLQQLKGKKKVNIQIPYRDSVLTCVLKNALGGNSKTIMIAAISPADINYDETLSTLRFADRVKNIKTKAIVNESVTDRMIRELVDENTRLKELIDKGVSIDGKVATDDEVEELKRLLENNKIEMENLKKNWEERLSFVVKSNNYNDDTNKKRKEVPHLWNLNEDPALTNKIVHFINKNDTLITNQIDNDTTVNKIVLQGLSIMNNHAMIFNKNNKKIFLKPIEGKRILINGHVLHDENELKQNDVILFGGNHMYVFNNPKKEGIINVSEMSYDKAQLDIVKNGGFGSQLEGVTNKTDEQIQLEEDLITLMPAVERANLMSKELKKNIKYEIIISTPESRGLSKGNDKALVKAKFEKEDIFFVWNKDIFMTRYYDIQEIYQDFVECGKERQEITDWDYPFFESSKNEILIGTCFISLKSLSKLIDISNDIPVLDYTGEQVCTLTVSLTPCQLSGKEIVGEFIENSSEIVGKNLGFKIKIFTANGLLKRFEKSWCSYKFFEEEKEKTLVGRGSDIIFAHEKIYYFKPVTKKLLDYIENSFLIINMHGFQKTRYKVEENNDIMNRIEESFKDKIEKKPEEVKIVKQTQIEKKLQTKKGTNSLMKKKPTSTKSSLKDKPKVVKSKPKGKLSIKKQKPKIVKS</sequence>
<dbReference type="PROSITE" id="PS00411">
    <property type="entry name" value="KINESIN_MOTOR_1"/>
    <property type="match status" value="1"/>
</dbReference>
<evidence type="ECO:0000256" key="9">
    <source>
        <dbReference type="ARBA" id="ARBA00054688"/>
    </source>
</evidence>
<dbReference type="SMART" id="SM00129">
    <property type="entry name" value="KISc"/>
    <property type="match status" value="1"/>
</dbReference>
<dbReference type="InterPro" id="IPR027417">
    <property type="entry name" value="P-loop_NTPase"/>
</dbReference>
<dbReference type="GO" id="GO:0007018">
    <property type="term" value="P:microtubule-based movement"/>
    <property type="evidence" value="ECO:0007669"/>
    <property type="project" value="InterPro"/>
</dbReference>
<feature type="domain" description="Kinesin motor" evidence="14">
    <location>
        <begin position="9"/>
        <end position="367"/>
    </location>
</feature>
<keyword evidence="8 10" id="KW-0505">Motor protein</keyword>